<protein>
    <submittedName>
        <fullName evidence="1">Uncharacterized protein</fullName>
    </submittedName>
</protein>
<reference evidence="1" key="1">
    <citation type="journal article" date="2013" name="Genome Announc.">
        <title>Complete Genome Sequence of pAP13, a Large Linear Plasmid of a Brevibacterium Strain Isolated from a Saline Lake at 4,200 Meters above Sea Level in Argentina.</title>
        <authorList>
            <person name="Dib J.R."/>
            <person name="Schuldes J."/>
            <person name="Thurmer A."/>
            <person name="Farias M.E."/>
            <person name="Daniel R."/>
            <person name="Meinhardt F."/>
        </authorList>
    </citation>
    <scope>NUCLEOTIDE SEQUENCE</scope>
    <source>
        <strain evidence="1">Ap13</strain>
        <plasmid evidence="1">pAP13</plasmid>
    </source>
</reference>
<organism evidence="1">
    <name type="scientific">Brevibacterium sp. Ap13</name>
    <dbReference type="NCBI Taxonomy" id="1406197"/>
    <lineage>
        <taxon>Bacteria</taxon>
        <taxon>Bacillati</taxon>
        <taxon>Actinomycetota</taxon>
        <taxon>Actinomycetes</taxon>
        <taxon>Micrococcales</taxon>
        <taxon>Brevibacteriaceae</taxon>
        <taxon>Brevibacterium</taxon>
    </lineage>
</organism>
<evidence type="ECO:0000313" key="1">
    <source>
        <dbReference type="EMBL" id="AGY35394.1"/>
    </source>
</evidence>
<dbReference type="EMBL" id="KF577590">
    <property type="protein sequence ID" value="AGY35394.1"/>
    <property type="molecule type" value="Genomic_DNA"/>
</dbReference>
<geneLocation type="plasmid" evidence="1">
    <name>pAP13</name>
</geneLocation>
<accession>U5NZC0</accession>
<name>U5NZC0_9MICO</name>
<sequence>MIQHENQHWPWPTYAESERLSRFMDEPGVLIEEHKYPELIQVRHSDGRSLWATMLVPLPVASKHGPEGPLPSLVHPVTSEDLTTLKERMQAVAQEAPIYGARVQARSPRRKNSYPNE</sequence>
<gene>
    <name evidence="1" type="ORF">AP13_p00850</name>
</gene>
<keyword evidence="1" id="KW-0614">Plasmid</keyword>
<proteinExistence type="predicted"/>
<dbReference type="AlphaFoldDB" id="U5NZC0"/>